<evidence type="ECO:0000256" key="2">
    <source>
        <dbReference type="ARBA" id="ARBA00022630"/>
    </source>
</evidence>
<evidence type="ECO:0000256" key="5">
    <source>
        <dbReference type="ARBA" id="ARBA00023002"/>
    </source>
</evidence>
<dbReference type="CDD" id="cd02932">
    <property type="entry name" value="OYE_YqiM_FMN"/>
    <property type="match status" value="1"/>
</dbReference>
<evidence type="ECO:0000256" key="3">
    <source>
        <dbReference type="ARBA" id="ARBA00022643"/>
    </source>
</evidence>
<dbReference type="InterPro" id="IPR001155">
    <property type="entry name" value="OxRdtase_FMN_N"/>
</dbReference>
<dbReference type="Gene3D" id="3.20.20.70">
    <property type="entry name" value="Aldolase class I"/>
    <property type="match status" value="1"/>
</dbReference>
<dbReference type="SUPFAM" id="SSF51395">
    <property type="entry name" value="FMN-linked oxidoreductases"/>
    <property type="match status" value="1"/>
</dbReference>
<proteinExistence type="predicted"/>
<keyword evidence="5" id="KW-0560">Oxidoreductase</keyword>
<dbReference type="PANTHER" id="PTHR43303">
    <property type="entry name" value="NADPH DEHYDROGENASE C23G7.10C-RELATED"/>
    <property type="match status" value="1"/>
</dbReference>
<protein>
    <submittedName>
        <fullName evidence="7">NADPH dehydrogenase</fullName>
    </submittedName>
</protein>
<reference evidence="7 8" key="1">
    <citation type="journal article" date="2021" name="Microbiol. Spectr.">
        <title>A Single Bacterium Capable of Oxidation and Reduction of Iron at Circumneutral pH.</title>
        <authorList>
            <person name="Kato S."/>
            <person name="Ohkuma M."/>
        </authorList>
    </citation>
    <scope>NUCLEOTIDE SEQUENCE [LARGE SCALE GENOMIC DNA]</scope>
    <source>
        <strain evidence="7 8">MIZ03</strain>
    </source>
</reference>
<gene>
    <name evidence="7" type="ORF">MIZ03_0074</name>
</gene>
<dbReference type="Proteomes" id="UP000824366">
    <property type="component" value="Chromosome"/>
</dbReference>
<evidence type="ECO:0000313" key="7">
    <source>
        <dbReference type="EMBL" id="BCO25214.1"/>
    </source>
</evidence>
<accession>A0ABN6CZK9</accession>
<evidence type="ECO:0000256" key="1">
    <source>
        <dbReference type="ARBA" id="ARBA00001917"/>
    </source>
</evidence>
<dbReference type="InterPro" id="IPR013785">
    <property type="entry name" value="Aldolase_TIM"/>
</dbReference>
<dbReference type="Pfam" id="PF00724">
    <property type="entry name" value="Oxidored_FMN"/>
    <property type="match status" value="1"/>
</dbReference>
<evidence type="ECO:0000259" key="6">
    <source>
        <dbReference type="Pfam" id="PF00724"/>
    </source>
</evidence>
<dbReference type="InterPro" id="IPR044152">
    <property type="entry name" value="YqjM-like"/>
</dbReference>
<dbReference type="RefSeq" id="WP_223906490.1">
    <property type="nucleotide sequence ID" value="NZ_AP024238.1"/>
</dbReference>
<keyword evidence="3" id="KW-0288">FMN</keyword>
<keyword evidence="4" id="KW-0521">NADP</keyword>
<name>A0ABN6CZK9_9BURK</name>
<sequence length="373" mass="40028">MSHLFTPLYLPSQRGGITLPNRIVVAPMCQYQAQDGCATDWHLMHWGSLLNSGAAMFTIEATAVLPEGRITPNCLGLWDARTEAAMAEHLRRARALAPSTAVCIQLAHAGRKASSAVPWQGGQLLSPAQGGWQTVGPSAVPHLPSETPPQALTPDGLRDIVAAFVAAAQRADHLGVDAIELHCAHGYLLHQFLSPLANQRSDAYGGSFENRCRFPLEVFAAVRAAYRGVLGVRLSATDWVDGAWDLPQSVALAQQLKTLGCDFIHVSSGGVSPQQKIALGTLYQVPFARAIRQATGMVTTSVGLITDPHQAEAIVQAGDADLVALARAFLYQPRWGWQAAAALQGTVQAHPAYWRCLPREAQTVFGKVSVNQR</sequence>
<keyword evidence="2" id="KW-0285">Flavoprotein</keyword>
<comment type="cofactor">
    <cofactor evidence="1">
        <name>FMN</name>
        <dbReference type="ChEBI" id="CHEBI:58210"/>
    </cofactor>
</comment>
<evidence type="ECO:0000313" key="8">
    <source>
        <dbReference type="Proteomes" id="UP000824366"/>
    </source>
</evidence>
<feature type="domain" description="NADH:flavin oxidoreductase/NADH oxidase N-terminal" evidence="6">
    <location>
        <begin position="8"/>
        <end position="340"/>
    </location>
</feature>
<keyword evidence="8" id="KW-1185">Reference proteome</keyword>
<organism evidence="7 8">
    <name type="scientific">Rhodoferax lithotrophicus</name>
    <dbReference type="NCBI Taxonomy" id="2798804"/>
    <lineage>
        <taxon>Bacteria</taxon>
        <taxon>Pseudomonadati</taxon>
        <taxon>Pseudomonadota</taxon>
        <taxon>Betaproteobacteria</taxon>
        <taxon>Burkholderiales</taxon>
        <taxon>Comamonadaceae</taxon>
        <taxon>Rhodoferax</taxon>
    </lineage>
</organism>
<dbReference type="PANTHER" id="PTHR43303:SF4">
    <property type="entry name" value="NADPH DEHYDROGENASE C23G7.10C-RELATED"/>
    <property type="match status" value="1"/>
</dbReference>
<evidence type="ECO:0000256" key="4">
    <source>
        <dbReference type="ARBA" id="ARBA00022857"/>
    </source>
</evidence>
<dbReference type="EMBL" id="AP024238">
    <property type="protein sequence ID" value="BCO25214.1"/>
    <property type="molecule type" value="Genomic_DNA"/>
</dbReference>